<comment type="caution">
    <text evidence="5">The sequence shown here is derived from an EMBL/GenBank/DDBJ whole genome shotgun (WGS) entry which is preliminary data.</text>
</comment>
<dbReference type="Pfam" id="PF00632">
    <property type="entry name" value="HECT"/>
    <property type="match status" value="1"/>
</dbReference>
<proteinExistence type="predicted"/>
<dbReference type="InParanoid" id="A0A482XLS9"/>
<dbReference type="AlphaFoldDB" id="A0A482XLS9"/>
<name>A0A482XLS9_LAOST</name>
<protein>
    <recommendedName>
        <fullName evidence="4">HECT domain-containing protein</fullName>
    </recommendedName>
</protein>
<dbReference type="PANTHER" id="PTHR46654:SF1">
    <property type="entry name" value="E3 UBIQUITIN-PROTEIN LIGASE HECTD3"/>
    <property type="match status" value="1"/>
</dbReference>
<dbReference type="EMBL" id="QKKF02006765">
    <property type="protein sequence ID" value="RZF46258.1"/>
    <property type="molecule type" value="Genomic_DNA"/>
</dbReference>
<feature type="chain" id="PRO_5019820696" description="HECT domain-containing protein" evidence="3">
    <location>
        <begin position="21"/>
        <end position="436"/>
    </location>
</feature>
<evidence type="ECO:0000313" key="5">
    <source>
        <dbReference type="EMBL" id="RZF46258.1"/>
    </source>
</evidence>
<dbReference type="Gene3D" id="3.30.2160.10">
    <property type="entry name" value="Hect, E3 ligase catalytic domain"/>
    <property type="match status" value="1"/>
</dbReference>
<dbReference type="GO" id="GO:0004842">
    <property type="term" value="F:ubiquitin-protein transferase activity"/>
    <property type="evidence" value="ECO:0007669"/>
    <property type="project" value="InterPro"/>
</dbReference>
<keyword evidence="3" id="KW-0732">Signal</keyword>
<evidence type="ECO:0000256" key="3">
    <source>
        <dbReference type="SAM" id="SignalP"/>
    </source>
</evidence>
<dbReference type="SUPFAM" id="SSF56204">
    <property type="entry name" value="Hect, E3 ligase catalytic domain"/>
    <property type="match status" value="1"/>
</dbReference>
<evidence type="ECO:0000259" key="4">
    <source>
        <dbReference type="PROSITE" id="PS50237"/>
    </source>
</evidence>
<organism evidence="5 6">
    <name type="scientific">Laodelphax striatellus</name>
    <name type="common">Small brown planthopper</name>
    <name type="synonym">Delphax striatella</name>
    <dbReference type="NCBI Taxonomy" id="195883"/>
    <lineage>
        <taxon>Eukaryota</taxon>
        <taxon>Metazoa</taxon>
        <taxon>Ecdysozoa</taxon>
        <taxon>Arthropoda</taxon>
        <taxon>Hexapoda</taxon>
        <taxon>Insecta</taxon>
        <taxon>Pterygota</taxon>
        <taxon>Neoptera</taxon>
        <taxon>Paraneoptera</taxon>
        <taxon>Hemiptera</taxon>
        <taxon>Auchenorrhyncha</taxon>
        <taxon>Fulgoroidea</taxon>
        <taxon>Delphacidae</taxon>
        <taxon>Criomorphinae</taxon>
        <taxon>Laodelphax</taxon>
    </lineage>
</organism>
<dbReference type="PANTHER" id="PTHR46654">
    <property type="entry name" value="E3 UBIQUITIN-PROTEIN LIGASE HECTD3"/>
    <property type="match status" value="1"/>
</dbReference>
<dbReference type="InterPro" id="IPR042469">
    <property type="entry name" value="HECTD3"/>
</dbReference>
<dbReference type="InterPro" id="IPR000569">
    <property type="entry name" value="HECT_dom"/>
</dbReference>
<reference evidence="5 6" key="1">
    <citation type="journal article" date="2017" name="Gigascience">
        <title>Genome sequence of the small brown planthopper, Laodelphax striatellus.</title>
        <authorList>
            <person name="Zhu J."/>
            <person name="Jiang F."/>
            <person name="Wang X."/>
            <person name="Yang P."/>
            <person name="Bao Y."/>
            <person name="Zhao W."/>
            <person name="Wang W."/>
            <person name="Lu H."/>
            <person name="Wang Q."/>
            <person name="Cui N."/>
            <person name="Li J."/>
            <person name="Chen X."/>
            <person name="Luo L."/>
            <person name="Yu J."/>
            <person name="Kang L."/>
            <person name="Cui F."/>
        </authorList>
    </citation>
    <scope>NUCLEOTIDE SEQUENCE [LARGE SCALE GENOMIC DNA]</scope>
    <source>
        <strain evidence="5">Lst14</strain>
    </source>
</reference>
<dbReference type="Proteomes" id="UP000291343">
    <property type="component" value="Unassembled WGS sequence"/>
</dbReference>
<dbReference type="PROSITE" id="PS50237">
    <property type="entry name" value="HECT"/>
    <property type="match status" value="1"/>
</dbReference>
<feature type="signal peptide" evidence="3">
    <location>
        <begin position="1"/>
        <end position="20"/>
    </location>
</feature>
<dbReference type="SMART" id="SM00119">
    <property type="entry name" value="HECTc"/>
    <property type="match status" value="1"/>
</dbReference>
<sequence>LLLFLFFSGGVPVQFGHLQAVPLHAIQRRLNVLYQFSDVLYSCWRLLPLSTQGSSWHSSLPYSWLCAAELRRLIAPRVYTLPLVRCVSRTMVQGRNYGPQVTVRRLMRPGVRPIFVQVAKQVVKMRPADLRLPSRAWKVKLVGEGADDAGGVFDDTITEMCEELLNGSVPLLIPTPNSINKDGYNQDRFILNPSLTHSTHLLWFKFLGILLGVAMRTKKPLALPLSPLVWKLLIQEPVNIVDLEENDCIYARSLIGVRDIHLSGVTEANFHEMIPQECFEGASWTGALVPIVPGGRSIPLAFHNRAQYVAEAVNFRLHEMDLQVAAVREGMSCLVPVLGRCCRCVTAAYIEQLRGVRLPTRICIGHLRRHRLLPRPPRRECAALAVRRALRIVRFLGSERVLFIAICSYRTIQGCLANLAGLRRAVVGLDEIYDIF</sequence>
<dbReference type="SMR" id="A0A482XLS9"/>
<gene>
    <name evidence="5" type="ORF">LSTR_LSTR017165</name>
</gene>
<evidence type="ECO:0000313" key="6">
    <source>
        <dbReference type="Proteomes" id="UP000291343"/>
    </source>
</evidence>
<dbReference type="STRING" id="195883.A0A482XLS9"/>
<accession>A0A482XLS9</accession>
<comment type="caution">
    <text evidence="2">Lacks conserved residue(s) required for the propagation of feature annotation.</text>
</comment>
<keyword evidence="1 2" id="KW-0833">Ubl conjugation pathway</keyword>
<dbReference type="OrthoDB" id="239701at2759"/>
<feature type="domain" description="HECT" evidence="4">
    <location>
        <begin position="126"/>
        <end position="317"/>
    </location>
</feature>
<evidence type="ECO:0000256" key="1">
    <source>
        <dbReference type="ARBA" id="ARBA00022786"/>
    </source>
</evidence>
<dbReference type="Gene3D" id="3.90.1750.10">
    <property type="entry name" value="Hect, E3 ligase catalytic domains"/>
    <property type="match status" value="1"/>
</dbReference>
<keyword evidence="6" id="KW-1185">Reference proteome</keyword>
<dbReference type="InterPro" id="IPR035983">
    <property type="entry name" value="Hect_E3_ubiquitin_ligase"/>
</dbReference>
<evidence type="ECO:0000256" key="2">
    <source>
        <dbReference type="PROSITE-ProRule" id="PRU00104"/>
    </source>
</evidence>
<dbReference type="GO" id="GO:0009966">
    <property type="term" value="P:regulation of signal transduction"/>
    <property type="evidence" value="ECO:0007669"/>
    <property type="project" value="UniProtKB-ARBA"/>
</dbReference>
<feature type="non-terminal residue" evidence="5">
    <location>
        <position position="1"/>
    </location>
</feature>